<proteinExistence type="predicted"/>
<feature type="compositionally biased region" description="Acidic residues" evidence="1">
    <location>
        <begin position="134"/>
        <end position="146"/>
    </location>
</feature>
<dbReference type="AlphaFoldDB" id="A0A8K0HS30"/>
<dbReference type="EMBL" id="VOIH02000001">
    <property type="protein sequence ID" value="KAF3456660.1"/>
    <property type="molecule type" value="Genomic_DNA"/>
</dbReference>
<comment type="caution">
    <text evidence="2">The sequence shown here is derived from an EMBL/GenBank/DDBJ whole genome shotgun (WGS) entry which is preliminary data.</text>
</comment>
<sequence>MNHDHTYAGRPERGSSAYHRDLHIWLPLECFPLTLSIPVMVSPKSTSGLGAGPEGKDSTIVLPHLMGQLFSLLSDWVRGRRNPPVEEPVPVRMMTPLRESSTGSCEGRISQRGDSRTDRRGREDPGGSRGGCAEDTEEDPEEDSLGTDEYVPHGYTPDPVDPEDFDPWDEPASD</sequence>
<gene>
    <name evidence="2" type="ORF">FNV43_RR01314</name>
</gene>
<feature type="compositionally biased region" description="Acidic residues" evidence="1">
    <location>
        <begin position="160"/>
        <end position="174"/>
    </location>
</feature>
<feature type="compositionally biased region" description="Basic and acidic residues" evidence="1">
    <location>
        <begin position="109"/>
        <end position="126"/>
    </location>
</feature>
<name>A0A8K0HS30_9ROSA</name>
<evidence type="ECO:0000256" key="1">
    <source>
        <dbReference type="SAM" id="MobiDB-lite"/>
    </source>
</evidence>
<evidence type="ECO:0000313" key="3">
    <source>
        <dbReference type="Proteomes" id="UP000796880"/>
    </source>
</evidence>
<evidence type="ECO:0000313" key="2">
    <source>
        <dbReference type="EMBL" id="KAF3456660.1"/>
    </source>
</evidence>
<dbReference type="Proteomes" id="UP000796880">
    <property type="component" value="Unassembled WGS sequence"/>
</dbReference>
<organism evidence="2 3">
    <name type="scientific">Rhamnella rubrinervis</name>
    <dbReference type="NCBI Taxonomy" id="2594499"/>
    <lineage>
        <taxon>Eukaryota</taxon>
        <taxon>Viridiplantae</taxon>
        <taxon>Streptophyta</taxon>
        <taxon>Embryophyta</taxon>
        <taxon>Tracheophyta</taxon>
        <taxon>Spermatophyta</taxon>
        <taxon>Magnoliopsida</taxon>
        <taxon>eudicotyledons</taxon>
        <taxon>Gunneridae</taxon>
        <taxon>Pentapetalae</taxon>
        <taxon>rosids</taxon>
        <taxon>fabids</taxon>
        <taxon>Rosales</taxon>
        <taxon>Rhamnaceae</taxon>
        <taxon>rhamnoid group</taxon>
        <taxon>Rhamneae</taxon>
        <taxon>Rhamnella</taxon>
    </lineage>
</organism>
<reference evidence="2" key="1">
    <citation type="submission" date="2020-03" db="EMBL/GenBank/DDBJ databases">
        <title>A high-quality chromosome-level genome assembly of a woody plant with both climbing and erect habits, Rhamnella rubrinervis.</title>
        <authorList>
            <person name="Lu Z."/>
            <person name="Yang Y."/>
            <person name="Zhu X."/>
            <person name="Sun Y."/>
        </authorList>
    </citation>
    <scope>NUCLEOTIDE SEQUENCE</scope>
    <source>
        <strain evidence="2">BYM</strain>
        <tissue evidence="2">Leaf</tissue>
    </source>
</reference>
<feature type="region of interest" description="Disordered" evidence="1">
    <location>
        <begin position="80"/>
        <end position="174"/>
    </location>
</feature>
<keyword evidence="3" id="KW-1185">Reference proteome</keyword>
<accession>A0A8K0HS30</accession>
<protein>
    <submittedName>
        <fullName evidence="2">Uncharacterized protein</fullName>
    </submittedName>
</protein>